<dbReference type="Gene3D" id="3.40.50.300">
    <property type="entry name" value="P-loop containing nucleotide triphosphate hydrolases"/>
    <property type="match status" value="1"/>
</dbReference>
<dbReference type="PROSITE" id="PS50893">
    <property type="entry name" value="ABC_TRANSPORTER_2"/>
    <property type="match status" value="1"/>
</dbReference>
<accession>A0ABT4LKH5</accession>
<keyword evidence="5" id="KW-1185">Reference proteome</keyword>
<comment type="caution">
    <text evidence="4">The sequence shown here is derived from an EMBL/GenBank/DDBJ whole genome shotgun (WGS) entry which is preliminary data.</text>
</comment>
<dbReference type="SMART" id="SM00382">
    <property type="entry name" value="AAA"/>
    <property type="match status" value="1"/>
</dbReference>
<dbReference type="PANTHER" id="PTHR42794:SF2">
    <property type="entry name" value="ABC TRANSPORTER ATP-BINDING PROTEIN"/>
    <property type="match status" value="1"/>
</dbReference>
<evidence type="ECO:0000256" key="1">
    <source>
        <dbReference type="ARBA" id="ARBA00022741"/>
    </source>
</evidence>
<keyword evidence="2 4" id="KW-0067">ATP-binding</keyword>
<protein>
    <submittedName>
        <fullName evidence="4">ABC transporter ATP-binding protein</fullName>
    </submittedName>
</protein>
<dbReference type="EMBL" id="JAPWGY010000004">
    <property type="protein sequence ID" value="MCZ4281617.1"/>
    <property type="molecule type" value="Genomic_DNA"/>
</dbReference>
<organism evidence="4 5">
    <name type="scientific">Kiloniella laminariae</name>
    <dbReference type="NCBI Taxonomy" id="454162"/>
    <lineage>
        <taxon>Bacteria</taxon>
        <taxon>Pseudomonadati</taxon>
        <taxon>Pseudomonadota</taxon>
        <taxon>Alphaproteobacteria</taxon>
        <taxon>Rhodospirillales</taxon>
        <taxon>Kiloniellaceae</taxon>
        <taxon>Kiloniella</taxon>
    </lineage>
</organism>
<dbReference type="Proteomes" id="UP001069802">
    <property type="component" value="Unassembled WGS sequence"/>
</dbReference>
<keyword evidence="1" id="KW-0547">Nucleotide-binding</keyword>
<feature type="domain" description="ABC transporter" evidence="3">
    <location>
        <begin position="3"/>
        <end position="235"/>
    </location>
</feature>
<evidence type="ECO:0000256" key="2">
    <source>
        <dbReference type="ARBA" id="ARBA00022840"/>
    </source>
</evidence>
<dbReference type="SUPFAM" id="SSF52540">
    <property type="entry name" value="P-loop containing nucleoside triphosphate hydrolases"/>
    <property type="match status" value="1"/>
</dbReference>
<reference evidence="4" key="1">
    <citation type="submission" date="2022-12" db="EMBL/GenBank/DDBJ databases">
        <title>Bacterial isolates from different developmental stages of Nematostella vectensis.</title>
        <authorList>
            <person name="Fraune S."/>
        </authorList>
    </citation>
    <scope>NUCLEOTIDE SEQUENCE</scope>
    <source>
        <strain evidence="4">G21630-S1</strain>
    </source>
</reference>
<gene>
    <name evidence="4" type="ORF">O4H49_12575</name>
</gene>
<proteinExistence type="predicted"/>
<dbReference type="PANTHER" id="PTHR42794">
    <property type="entry name" value="HEMIN IMPORT ATP-BINDING PROTEIN HMUV"/>
    <property type="match status" value="1"/>
</dbReference>
<dbReference type="InterPro" id="IPR027417">
    <property type="entry name" value="P-loop_NTPase"/>
</dbReference>
<name>A0ABT4LKH5_9PROT</name>
<sequence length="267" mass="29637">MELRIENLDLFQNKKQILKNMNLTAKAGQVTGIIGPNGCGKSSLLRCIYGAVSPGHGRILLNGQESHSFTRRNLARNLAVVLQSQTSDLGLTVLETVLLGRIPHKPAFGGNRKEDLALARESLERTGIIHLEDRAFSTLSGGEKQRALIARSLSQAPRILLMDEPTNHLDILQQYEILELVKSLGITVLLVLHDLNLAATFCEKIYAMQKGHLIAQGTPETLLTNKLIQALYGIDSLVDQHPARGHPRITFNHPRFNHTERTAYEVH</sequence>
<dbReference type="InterPro" id="IPR003439">
    <property type="entry name" value="ABC_transporter-like_ATP-bd"/>
</dbReference>
<evidence type="ECO:0000313" key="5">
    <source>
        <dbReference type="Proteomes" id="UP001069802"/>
    </source>
</evidence>
<evidence type="ECO:0000313" key="4">
    <source>
        <dbReference type="EMBL" id="MCZ4281617.1"/>
    </source>
</evidence>
<dbReference type="Pfam" id="PF00005">
    <property type="entry name" value="ABC_tran"/>
    <property type="match status" value="1"/>
</dbReference>
<dbReference type="CDD" id="cd03214">
    <property type="entry name" value="ABC_Iron-Siderophores_B12_Hemin"/>
    <property type="match status" value="1"/>
</dbReference>
<dbReference type="InterPro" id="IPR017871">
    <property type="entry name" value="ABC_transporter-like_CS"/>
</dbReference>
<dbReference type="PROSITE" id="PS00211">
    <property type="entry name" value="ABC_TRANSPORTER_1"/>
    <property type="match status" value="1"/>
</dbReference>
<evidence type="ECO:0000259" key="3">
    <source>
        <dbReference type="PROSITE" id="PS50893"/>
    </source>
</evidence>
<dbReference type="GO" id="GO:0005524">
    <property type="term" value="F:ATP binding"/>
    <property type="evidence" value="ECO:0007669"/>
    <property type="project" value="UniProtKB-KW"/>
</dbReference>
<dbReference type="InterPro" id="IPR003593">
    <property type="entry name" value="AAA+_ATPase"/>
</dbReference>
<dbReference type="RefSeq" id="WP_269423782.1">
    <property type="nucleotide sequence ID" value="NZ_JAPWGY010000004.1"/>
</dbReference>